<accession>A0A4S4NAD0</accession>
<dbReference type="EMBL" id="SGPM01000013">
    <property type="protein sequence ID" value="THH32900.1"/>
    <property type="molecule type" value="Genomic_DNA"/>
</dbReference>
<proteinExistence type="predicted"/>
<comment type="caution">
    <text evidence="2">The sequence shown here is derived from an EMBL/GenBank/DDBJ whole genome shotgun (WGS) entry which is preliminary data.</text>
</comment>
<organism evidence="2 3">
    <name type="scientific">Antrodiella citrinella</name>
    <dbReference type="NCBI Taxonomy" id="2447956"/>
    <lineage>
        <taxon>Eukaryota</taxon>
        <taxon>Fungi</taxon>
        <taxon>Dikarya</taxon>
        <taxon>Basidiomycota</taxon>
        <taxon>Agaricomycotina</taxon>
        <taxon>Agaricomycetes</taxon>
        <taxon>Polyporales</taxon>
        <taxon>Steccherinaceae</taxon>
        <taxon>Antrodiella</taxon>
    </lineage>
</organism>
<gene>
    <name evidence="2" type="ORF">EUX98_g1249</name>
</gene>
<dbReference type="OrthoDB" id="3152032at2759"/>
<feature type="compositionally biased region" description="Polar residues" evidence="1">
    <location>
        <begin position="53"/>
        <end position="66"/>
    </location>
</feature>
<dbReference type="Proteomes" id="UP000308730">
    <property type="component" value="Unassembled WGS sequence"/>
</dbReference>
<keyword evidence="3" id="KW-1185">Reference proteome</keyword>
<name>A0A4S4NAD0_9APHY</name>
<evidence type="ECO:0000256" key="1">
    <source>
        <dbReference type="SAM" id="MobiDB-lite"/>
    </source>
</evidence>
<evidence type="ECO:0000313" key="2">
    <source>
        <dbReference type="EMBL" id="THH32900.1"/>
    </source>
</evidence>
<protein>
    <submittedName>
        <fullName evidence="2">Uncharacterized protein</fullName>
    </submittedName>
</protein>
<reference evidence="2 3" key="1">
    <citation type="submission" date="2019-02" db="EMBL/GenBank/DDBJ databases">
        <title>Genome sequencing of the rare red list fungi Antrodiella citrinella (Flaviporus citrinellus).</title>
        <authorList>
            <person name="Buettner E."/>
            <person name="Kellner H."/>
        </authorList>
    </citation>
    <scope>NUCLEOTIDE SEQUENCE [LARGE SCALE GENOMIC DNA]</scope>
    <source>
        <strain evidence="2 3">DSM 108506</strain>
    </source>
</reference>
<evidence type="ECO:0000313" key="3">
    <source>
        <dbReference type="Proteomes" id="UP000308730"/>
    </source>
</evidence>
<sequence length="89" mass="9588">MSSSIAYSYTLSSSASTSYSYASPSSPNAFSMFALPQSPRDTHMMYEDLRSVFGSSSTNQNQNGAPTQRKRTESAGSLKKGLKKIFGGK</sequence>
<feature type="region of interest" description="Disordered" evidence="1">
    <location>
        <begin position="52"/>
        <end position="89"/>
    </location>
</feature>
<dbReference type="AlphaFoldDB" id="A0A4S4NAD0"/>